<dbReference type="InterPro" id="IPR019775">
    <property type="entry name" value="WD40_repeat_CS"/>
</dbReference>
<dbReference type="InterPro" id="IPR001680">
    <property type="entry name" value="WD40_rpt"/>
</dbReference>
<dbReference type="PROSITE" id="PS50082">
    <property type="entry name" value="WD_REPEATS_2"/>
    <property type="match status" value="10"/>
</dbReference>
<accession>A0ABY7FIN4</accession>
<dbReference type="InterPro" id="IPR041664">
    <property type="entry name" value="AAA_16"/>
</dbReference>
<proteinExistence type="predicted"/>
<dbReference type="Pfam" id="PF13271">
    <property type="entry name" value="DUF4062"/>
    <property type="match status" value="1"/>
</dbReference>
<gene>
    <name evidence="6" type="ORF">MAR_016019</name>
</gene>
<dbReference type="InterPro" id="IPR045804">
    <property type="entry name" value="DUF5920"/>
</dbReference>
<evidence type="ECO:0000256" key="3">
    <source>
        <dbReference type="PROSITE-ProRule" id="PRU00221"/>
    </source>
</evidence>
<dbReference type="Proteomes" id="UP001164746">
    <property type="component" value="Chromosome 12"/>
</dbReference>
<keyword evidence="2" id="KW-0677">Repeat</keyword>
<protein>
    <submittedName>
        <fullName evidence="6">TEP1-like protein</fullName>
    </submittedName>
</protein>
<evidence type="ECO:0000256" key="2">
    <source>
        <dbReference type="ARBA" id="ARBA00022737"/>
    </source>
</evidence>
<dbReference type="InterPro" id="IPR037214">
    <property type="entry name" value="TROVE_dom_sf"/>
</dbReference>
<dbReference type="Pfam" id="PF00400">
    <property type="entry name" value="WD40"/>
    <property type="match status" value="7"/>
</dbReference>
<dbReference type="Gene3D" id="2.130.10.10">
    <property type="entry name" value="YVTN repeat-like/Quinoprotein amine dehydrogenase"/>
    <property type="match status" value="6"/>
</dbReference>
<dbReference type="Gene3D" id="3.40.50.300">
    <property type="entry name" value="P-loop containing nucleotide triphosphate hydrolases"/>
    <property type="match status" value="1"/>
</dbReference>
<dbReference type="PANTHER" id="PTHR44791:SF1">
    <property type="entry name" value="TELOMERASE PROTEIN COMPONENT 1"/>
    <property type="match status" value="1"/>
</dbReference>
<dbReference type="InterPro" id="IPR056829">
    <property type="entry name" value="Beta-prop_TEP1_2nd"/>
</dbReference>
<dbReference type="InterPro" id="IPR027417">
    <property type="entry name" value="P-loop_NTPase"/>
</dbReference>
<dbReference type="PROSITE" id="PS50988">
    <property type="entry name" value="TROVE"/>
    <property type="match status" value="1"/>
</dbReference>
<name>A0ABY7FIN4_MYAAR</name>
<dbReference type="SUPFAM" id="SSF52540">
    <property type="entry name" value="P-loop containing nucleoside triphosphate hydrolases"/>
    <property type="match status" value="1"/>
</dbReference>
<feature type="repeat" description="WD" evidence="3">
    <location>
        <begin position="1706"/>
        <end position="1732"/>
    </location>
</feature>
<sequence length="2379" mass="263254">MAEDNLSAVSHRNELSLAVKAKGSRGNLGFSLTSSLLSKPSTDSDDQKRPFSQLSNSTTSSFSSTLLKTGLTLTGNTSSTTRSTGSCFLSHGNSSLATGSSLAATGSLAIGSALTKGSTLMSRQGLQSTNLGLTSVKLESSSHLGLSTGISSTLLCSVSTGSAKSGGRKIKTGGKKKEKSRKKIKLGKYEAPTPEYNLTNEVPAVKEISMPKFTPPDLDRTLMAGAKLHDVNGMKFALVNAVSGSLICQPDFKSGADPTRVTLVTMSEKVICYDPEFVLKLALYSRKQLNIRTTSNFLLALASHIPACRPYLKRYFNVSIALPSDWIEVAEIYSYNKESSGKKKRKKERLQKEQSGEATRGGGRGRGRGASRGSRGGRGASRGARGGTQSAPAGKPRKRSMLDSDTSSSESDSESDSDSDEEYEKYKKDIVYDDGESPEQLQKMSFTLKQLIRKLHITEPVEHVMCLIGKKYPTTLEEFYRCRLPGTFDEERAGKRMKLPVPETWETQVSLKGNKAATWQELLDHKKLPFMAMLRNLRNLIKAGISSKHHTGIIRRLTDDRQVINSKQFPFRFFSAYEVLEQLQKDYETSQAAIIAEAEEMAAGGGQPKHTKAKKEKLTADNWETPFDSGIINRYRKALDTAVKIATVYNVAPIRGRTLILCNVSSAMDAPCTAARGLGKPRTMREVCILLGLMCKYSCEDSTMIIFDSDLSRYISVKPKTGTILENMRLVLETDVTEGRLGNFNEGLPMEILYDGLRDRIQIDNLLLMTVSGSEVGQRQLVNSFMEMYRRIVNPDLLYVNVGFAGKSSGFAKDIKPEHENNIYISGFSDQILRFIAERGDGGQLRHVEKIDEAFNLKPLPTPPGEKLAPPRVDPETPLQMVSYTPRWRTARVFISSTFRDMHGERDLLTRFVFPELRALGKQHFINVHEVDLRWGVTEEETRNSKTLELCLSEVQRCQFFLGILGERYGWVPDEYIVPDTPEFAWVREYKPGASVTELEMQAGALGLHPKTDRRDQYPKGVIYPCDWAGIVDGKAMVARLDQFGARALNNLWNGIQKMFPDEAIMLDEHSHVNSLHESYVQQQQALFVGRTKLVKDCLKLLREMKSGVISLPGKPGTGKTALLANIMQEYKTSKHCDSGLTILNHFVGAAPGSTNILATLRRLCHELNARFSLQMEVPEDFKNTVVKFGEMLTEAGTYTGTPLVLFLDGFDNMDPAHLPHNLDWLMEKMPKNVVVVMTCQWEGKFHKSLRQHGARELVVEALDMWDKAEVVRSHLGAHRKTLNESPFNNQMKLLVSKKEASIPLYLSLACEELRVFGVFEKITSKLKSLPHTVPLLLQEVLSRLEGDLGKEIVSSALCLLICLTLGELHDLLSLQALLGSDKPKVKDIYNMQPGPEQQLPAARMAFLQRALQGFLHSDSSGSLCLAHIDIETAVKTRYLKGAVAMETEQFLHRLMAGYFFSQADTQRDGTWKGKSARAYQELPFHLFLYSKCMLGLSTGLIEDFQPLDVTSKTQEREQAKFFEKQRQAYNERAESAVTKEVLTNLKSSDTSADNNSIMEWISKPETDDPCYLSIPGLPQAMTCVAISSNNKHFACGGLDCLVHLYDIHTGQEVKSFRGHADTITDICFIGSTKLCSVSKDATVSIWDVVDGHRLLTPKGHQRRVNSCTSDRSGKILATGAWDSTIKIWGTGKGDMMCEFKTGSPVNCVSFHPEGQKLVSGQWDTTIKIWDVFHKTKIAVLRGHKSSVRDVAYSPTGRHIASAALDGDVKLWAAEKGAQIGNIEGHALPINKLTFSPTGQQLITVSDDNKVKVWSGNLGKPVGDIMAEDQDQAVSVAISPDRKSVAIGSKVCSRQVHTASVLCLKYITPLYLLSGSDDKTATILSSSKLQQLCKIEGHTKGIMGMDICWDMFALSSEDCTVSLYENPFKYGGNSKPSTIPRCATLGTHTGPVTSCTFNKETKATRMATASRDMSVRIWDILDVCLSDSPTPLHIIHQCHNDWVTDCKWSNTGDVIITAANDFNIKVWDVSKIGNSPGETQKDSTSINVCKEKFCLTGHTSAINHIAYSYGCVVSTCADGSVKVWSHKGIEITTLYGHMQRANGCDISVKLVEGEAEESTDDWTAEETEEKSMLQPKIENVLVATCGDDGLVKLWHPLQAHEKAVTCGCWLDLQMFVTGSDDHTVCLWRIADSSPISLKQGAKFKADSPLICMDSNKSLDNPCFFTIEWSGALKVWNKKGLVISVHTGYGPTCMLMKVRYNDDNKTLLVSTMFKAVLEFSVNLKSGSSKKQAAEEMKLKKTHSIPNVANPSSNPWILDVHSDAVTNVLYEEGHGLVFTGSKDRTIKVWTAESNFTQMNVKISKKTMLMVLCIRIEGISSF</sequence>
<dbReference type="SUPFAM" id="SSF140864">
    <property type="entry name" value="TROVE domain-like"/>
    <property type="match status" value="2"/>
</dbReference>
<feature type="region of interest" description="Disordered" evidence="4">
    <location>
        <begin position="37"/>
        <end position="61"/>
    </location>
</feature>
<evidence type="ECO:0000313" key="7">
    <source>
        <dbReference type="Proteomes" id="UP001164746"/>
    </source>
</evidence>
<feature type="compositionally biased region" description="Gly residues" evidence="4">
    <location>
        <begin position="370"/>
        <end position="386"/>
    </location>
</feature>
<dbReference type="Gene3D" id="3.40.50.410">
    <property type="entry name" value="von Willebrand factor, type A domain"/>
    <property type="match status" value="1"/>
</dbReference>
<dbReference type="Pfam" id="PF25047">
    <property type="entry name" value="Beta-prop_TEP1_2nd"/>
    <property type="match status" value="1"/>
</dbReference>
<feature type="repeat" description="WD" evidence="3">
    <location>
        <begin position="1741"/>
        <end position="1782"/>
    </location>
</feature>
<feature type="repeat" description="WD" evidence="3">
    <location>
        <begin position="1945"/>
        <end position="1980"/>
    </location>
</feature>
<dbReference type="InterPro" id="IPR020472">
    <property type="entry name" value="WD40_PAC1"/>
</dbReference>
<feature type="repeat" description="WD" evidence="3">
    <location>
        <begin position="2157"/>
        <end position="2197"/>
    </location>
</feature>
<dbReference type="InterPro" id="IPR008858">
    <property type="entry name" value="TROVE_dom"/>
</dbReference>
<dbReference type="PROSITE" id="PS50294">
    <property type="entry name" value="WD_REPEATS_REGION"/>
    <property type="match status" value="7"/>
</dbReference>
<keyword evidence="1 3" id="KW-0853">WD repeat</keyword>
<dbReference type="Pfam" id="PF05731">
    <property type="entry name" value="TROVE"/>
    <property type="match status" value="1"/>
</dbReference>
<feature type="non-terminal residue" evidence="6">
    <location>
        <position position="2379"/>
    </location>
</feature>
<dbReference type="InterPro" id="IPR015943">
    <property type="entry name" value="WD40/YVTN_repeat-like_dom_sf"/>
</dbReference>
<dbReference type="InterPro" id="IPR025139">
    <property type="entry name" value="DUF4062"/>
</dbReference>
<dbReference type="InterPro" id="IPR036465">
    <property type="entry name" value="vWFA_dom_sf"/>
</dbReference>
<dbReference type="InterPro" id="IPR052652">
    <property type="entry name" value="Telomerase_Complex_Comp"/>
</dbReference>
<feature type="repeat" description="WD" evidence="3">
    <location>
        <begin position="1996"/>
        <end position="2030"/>
    </location>
</feature>
<dbReference type="EMBL" id="CP111023">
    <property type="protein sequence ID" value="WAR22045.1"/>
    <property type="molecule type" value="Genomic_DNA"/>
</dbReference>
<dbReference type="PANTHER" id="PTHR44791">
    <property type="entry name" value="TELOMERASE PROTEIN COMPONENT 1 TEP1"/>
    <property type="match status" value="1"/>
</dbReference>
<feature type="repeat" description="WD" evidence="3">
    <location>
        <begin position="2055"/>
        <end position="2085"/>
    </location>
</feature>
<feature type="compositionally biased region" description="Acidic residues" evidence="4">
    <location>
        <begin position="411"/>
        <end position="423"/>
    </location>
</feature>
<dbReference type="Pfam" id="PF13191">
    <property type="entry name" value="AAA_16"/>
    <property type="match status" value="1"/>
</dbReference>
<feature type="region of interest" description="Disordered" evidence="4">
    <location>
        <begin position="338"/>
        <end position="423"/>
    </location>
</feature>
<keyword evidence="7" id="KW-1185">Reference proteome</keyword>
<evidence type="ECO:0000259" key="5">
    <source>
        <dbReference type="PROSITE" id="PS50988"/>
    </source>
</evidence>
<evidence type="ECO:0000313" key="6">
    <source>
        <dbReference type="EMBL" id="WAR22045.1"/>
    </source>
</evidence>
<dbReference type="InterPro" id="IPR036322">
    <property type="entry name" value="WD40_repeat_dom_sf"/>
</dbReference>
<organism evidence="6 7">
    <name type="scientific">Mya arenaria</name>
    <name type="common">Soft-shell clam</name>
    <dbReference type="NCBI Taxonomy" id="6604"/>
    <lineage>
        <taxon>Eukaryota</taxon>
        <taxon>Metazoa</taxon>
        <taxon>Spiralia</taxon>
        <taxon>Lophotrochozoa</taxon>
        <taxon>Mollusca</taxon>
        <taxon>Bivalvia</taxon>
        <taxon>Autobranchia</taxon>
        <taxon>Heteroconchia</taxon>
        <taxon>Euheterodonta</taxon>
        <taxon>Imparidentia</taxon>
        <taxon>Neoheterodontei</taxon>
        <taxon>Myida</taxon>
        <taxon>Myoidea</taxon>
        <taxon>Myidae</taxon>
        <taxon>Mya</taxon>
    </lineage>
</organism>
<dbReference type="CDD" id="cd00200">
    <property type="entry name" value="WD40"/>
    <property type="match status" value="2"/>
</dbReference>
<feature type="repeat" description="WD" evidence="3">
    <location>
        <begin position="1658"/>
        <end position="1689"/>
    </location>
</feature>
<dbReference type="Pfam" id="PF19334">
    <property type="entry name" value="DUF5920"/>
    <property type="match status" value="1"/>
</dbReference>
<feature type="repeat" description="WD" evidence="3">
    <location>
        <begin position="2316"/>
        <end position="2357"/>
    </location>
</feature>
<feature type="repeat" description="WD" evidence="3">
    <location>
        <begin position="1783"/>
        <end position="1815"/>
    </location>
</feature>
<feature type="domain" description="TROVE" evidence="5">
    <location>
        <begin position="220"/>
        <end position="656"/>
    </location>
</feature>
<evidence type="ECO:0000256" key="1">
    <source>
        <dbReference type="ARBA" id="ARBA00022574"/>
    </source>
</evidence>
<dbReference type="PRINTS" id="PR00320">
    <property type="entry name" value="GPROTEINBRPT"/>
</dbReference>
<reference evidence="6" key="1">
    <citation type="submission" date="2022-11" db="EMBL/GenBank/DDBJ databases">
        <title>Centuries of genome instability and evolution in soft-shell clam transmissible cancer (bioRxiv).</title>
        <authorList>
            <person name="Hart S.F.M."/>
            <person name="Yonemitsu M.A."/>
            <person name="Giersch R.M."/>
            <person name="Beal B.F."/>
            <person name="Arriagada G."/>
            <person name="Davis B.W."/>
            <person name="Ostrander E.A."/>
            <person name="Goff S.P."/>
            <person name="Metzger M.J."/>
        </authorList>
    </citation>
    <scope>NUCLEOTIDE SEQUENCE</scope>
    <source>
        <strain evidence="6">MELC-2E11</strain>
        <tissue evidence="6">Siphon/mantle</tissue>
    </source>
</reference>
<dbReference type="PROSITE" id="PS00678">
    <property type="entry name" value="WD_REPEATS_1"/>
    <property type="match status" value="4"/>
</dbReference>
<evidence type="ECO:0000256" key="4">
    <source>
        <dbReference type="SAM" id="MobiDB-lite"/>
    </source>
</evidence>
<dbReference type="SMART" id="SM00320">
    <property type="entry name" value="WD40"/>
    <property type="match status" value="13"/>
</dbReference>
<dbReference type="SUPFAM" id="SSF50978">
    <property type="entry name" value="WD40 repeat-like"/>
    <property type="match status" value="2"/>
</dbReference>
<feature type="repeat" description="WD" evidence="3">
    <location>
        <begin position="1617"/>
        <end position="1657"/>
    </location>
</feature>